<dbReference type="HOGENOM" id="CLU_3126347_0_0_1"/>
<organism evidence="2 3">
    <name type="scientific">Caenorhabditis briggsae</name>
    <dbReference type="NCBI Taxonomy" id="6238"/>
    <lineage>
        <taxon>Eukaryota</taxon>
        <taxon>Metazoa</taxon>
        <taxon>Ecdysozoa</taxon>
        <taxon>Nematoda</taxon>
        <taxon>Chromadorea</taxon>
        <taxon>Rhabditida</taxon>
        <taxon>Rhabditina</taxon>
        <taxon>Rhabditomorpha</taxon>
        <taxon>Rhabditoidea</taxon>
        <taxon>Rhabditidae</taxon>
        <taxon>Peloderinae</taxon>
        <taxon>Caenorhabditis</taxon>
    </lineage>
</organism>
<dbReference type="AlphaFoldDB" id="B6IGB2"/>
<dbReference type="FunCoup" id="B6IGB2">
    <property type="interactions" value="136"/>
</dbReference>
<dbReference type="InParanoid" id="B6IGB2"/>
<evidence type="ECO:0000313" key="4">
    <source>
        <dbReference type="WormBase" id="CBG26340"/>
    </source>
</evidence>
<name>B6IGB2_CAEBR</name>
<keyword evidence="1" id="KW-0732">Signal</keyword>
<dbReference type="GeneID" id="68917820"/>
<dbReference type="EMBL" id="HE600909">
    <property type="protein sequence ID" value="CAR98942.1"/>
    <property type="molecule type" value="Genomic_DNA"/>
</dbReference>
<dbReference type="RefSeq" id="XP_045098509.1">
    <property type="nucleotide sequence ID" value="XM_045235512.1"/>
</dbReference>
<dbReference type="WormBase" id="CBG26340">
    <property type="protein sequence ID" value="CBP36908"/>
    <property type="gene ID" value="WBGene00087754"/>
</dbReference>
<dbReference type="KEGG" id="cbr:CBG_26340"/>
<accession>B6IGB2</accession>
<feature type="signal peptide" evidence="1">
    <location>
        <begin position="1"/>
        <end position="20"/>
    </location>
</feature>
<sequence>MNVLLIFVLILSFFMVSSEARRYRTKLANETPDLGDSKPFGTFRKTSFDH</sequence>
<keyword evidence="3" id="KW-1185">Reference proteome</keyword>
<dbReference type="Proteomes" id="UP000008549">
    <property type="component" value="Unassembled WGS sequence"/>
</dbReference>
<reference evidence="2 3" key="2">
    <citation type="journal article" date="2011" name="PLoS Genet.">
        <title>Caenorhabditis briggsae recombinant inbred line genotypes reveal inter-strain incompatibility and the evolution of recombination.</title>
        <authorList>
            <person name="Ross J.A."/>
            <person name="Koboldt D.C."/>
            <person name="Staisch J.E."/>
            <person name="Chamberlin H.M."/>
            <person name="Gupta B.P."/>
            <person name="Miller R.D."/>
            <person name="Baird S.E."/>
            <person name="Haag E.S."/>
        </authorList>
    </citation>
    <scope>NUCLEOTIDE SEQUENCE [LARGE SCALE GENOMIC DNA]</scope>
    <source>
        <strain evidence="2 3">AF16</strain>
    </source>
</reference>
<protein>
    <submittedName>
        <fullName evidence="2">Protein CBG26340</fullName>
    </submittedName>
</protein>
<evidence type="ECO:0000313" key="2">
    <source>
        <dbReference type="EMBL" id="CAR98942.1"/>
    </source>
</evidence>
<proteinExistence type="predicted"/>
<dbReference type="CTD" id="68917820"/>
<feature type="chain" id="PRO_5002846524" evidence="1">
    <location>
        <begin position="21"/>
        <end position="50"/>
    </location>
</feature>
<evidence type="ECO:0000256" key="1">
    <source>
        <dbReference type="SAM" id="SignalP"/>
    </source>
</evidence>
<gene>
    <name evidence="2 4" type="ORF">CBG26340</name>
    <name evidence="2" type="ORF">CBG_26340</name>
</gene>
<evidence type="ECO:0000313" key="3">
    <source>
        <dbReference type="Proteomes" id="UP000008549"/>
    </source>
</evidence>
<reference evidence="2 3" key="1">
    <citation type="journal article" date="2003" name="PLoS Biol.">
        <title>The genome sequence of Caenorhabditis briggsae: a platform for comparative genomics.</title>
        <authorList>
            <person name="Stein L.D."/>
            <person name="Bao Z."/>
            <person name="Blasiar D."/>
            <person name="Blumenthal T."/>
            <person name="Brent M.R."/>
            <person name="Chen N."/>
            <person name="Chinwalla A."/>
            <person name="Clarke L."/>
            <person name="Clee C."/>
            <person name="Coghlan A."/>
            <person name="Coulson A."/>
            <person name="D'Eustachio P."/>
            <person name="Fitch D.H."/>
            <person name="Fulton L.A."/>
            <person name="Fulton R.E."/>
            <person name="Griffiths-Jones S."/>
            <person name="Harris T.W."/>
            <person name="Hillier L.W."/>
            <person name="Kamath R."/>
            <person name="Kuwabara P.E."/>
            <person name="Mardis E.R."/>
            <person name="Marra M.A."/>
            <person name="Miner T.L."/>
            <person name="Minx P."/>
            <person name="Mullikin J.C."/>
            <person name="Plumb R.W."/>
            <person name="Rogers J."/>
            <person name="Schein J.E."/>
            <person name="Sohrmann M."/>
            <person name="Spieth J."/>
            <person name="Stajich J.E."/>
            <person name="Wei C."/>
            <person name="Willey D."/>
            <person name="Wilson R.K."/>
            <person name="Durbin R."/>
            <person name="Waterston R.H."/>
        </authorList>
    </citation>
    <scope>NUCLEOTIDE SEQUENCE [LARGE SCALE GENOMIC DNA]</scope>
    <source>
        <strain evidence="2 3">AF16</strain>
    </source>
</reference>